<keyword evidence="2" id="KW-1185">Reference proteome</keyword>
<dbReference type="EMBL" id="JARGDL010000003">
    <property type="protein sequence ID" value="MDF1611163.1"/>
    <property type="molecule type" value="Genomic_DNA"/>
</dbReference>
<evidence type="ECO:0000313" key="1">
    <source>
        <dbReference type="EMBL" id="MDF1611163.1"/>
    </source>
</evidence>
<reference evidence="1" key="1">
    <citation type="submission" date="2023-03" db="EMBL/GenBank/DDBJ databases">
        <title>Stygiobacter electus gen. nov., sp. nov., facultatively anaerobic thermotolerant bacterium of the class Ignavibacteria from a well of Yessentuki mineral water deposit.</title>
        <authorList>
            <person name="Podosokorskaya O.A."/>
            <person name="Elcheninov A.G."/>
            <person name="Petrova N.F."/>
            <person name="Zavarzina D.G."/>
            <person name="Kublanov I.V."/>
            <person name="Merkel A.Y."/>
        </authorList>
    </citation>
    <scope>NUCLEOTIDE SEQUENCE</scope>
    <source>
        <strain evidence="1">09-Me</strain>
    </source>
</reference>
<dbReference type="Gene3D" id="1.10.3910.10">
    <property type="entry name" value="SP0561-like"/>
    <property type="match status" value="1"/>
</dbReference>
<protein>
    <submittedName>
        <fullName evidence="1">DUF1858 domain-containing protein</fullName>
    </submittedName>
</protein>
<comment type="caution">
    <text evidence="1">The sequence shown here is derived from an EMBL/GenBank/DDBJ whole genome shotgun (WGS) entry which is preliminary data.</text>
</comment>
<proteinExistence type="predicted"/>
<organism evidence="1 2">
    <name type="scientific">Stygiobacter electus</name>
    <dbReference type="NCBI Taxonomy" id="3032292"/>
    <lineage>
        <taxon>Bacteria</taxon>
        <taxon>Pseudomonadati</taxon>
        <taxon>Ignavibacteriota</taxon>
        <taxon>Ignavibacteria</taxon>
        <taxon>Ignavibacteriales</taxon>
        <taxon>Melioribacteraceae</taxon>
        <taxon>Stygiobacter</taxon>
    </lineage>
</organism>
<dbReference type="RefSeq" id="WP_321534930.1">
    <property type="nucleotide sequence ID" value="NZ_JARGDL010000003.1"/>
</dbReference>
<gene>
    <name evidence="1" type="ORF">P0M35_03310</name>
</gene>
<dbReference type="Proteomes" id="UP001221302">
    <property type="component" value="Unassembled WGS sequence"/>
</dbReference>
<accession>A0AAE3TDF2</accession>
<dbReference type="SUPFAM" id="SSF140683">
    <property type="entry name" value="SP0561-like"/>
    <property type="match status" value="1"/>
</dbReference>
<sequence length="70" mass="7940">MITKQIEIEELVKILPEAVAYLSEKGIRCLICGEPIWGTLENAALEKGFNEDDINKFVEELNQKLMCKSV</sequence>
<dbReference type="AlphaFoldDB" id="A0AAE3TDF2"/>
<dbReference type="InterPro" id="IPR038062">
    <property type="entry name" value="ScdA-like_N_sf"/>
</dbReference>
<name>A0AAE3TDF2_9BACT</name>
<evidence type="ECO:0000313" key="2">
    <source>
        <dbReference type="Proteomes" id="UP001221302"/>
    </source>
</evidence>